<evidence type="ECO:0000256" key="1">
    <source>
        <dbReference type="SAM" id="MobiDB-lite"/>
    </source>
</evidence>
<proteinExistence type="predicted"/>
<evidence type="ECO:0000259" key="3">
    <source>
        <dbReference type="Pfam" id="PF07596"/>
    </source>
</evidence>
<evidence type="ECO:0000313" key="4">
    <source>
        <dbReference type="EMBL" id="QDU45543.1"/>
    </source>
</evidence>
<dbReference type="Pfam" id="PF07596">
    <property type="entry name" value="SBP_bac_10"/>
    <property type="match status" value="1"/>
</dbReference>
<dbReference type="EMBL" id="CP036276">
    <property type="protein sequence ID" value="QDU45543.1"/>
    <property type="molecule type" value="Genomic_DNA"/>
</dbReference>
<keyword evidence="5" id="KW-1185">Reference proteome</keyword>
<feature type="domain" description="DUF1559" evidence="3">
    <location>
        <begin position="94"/>
        <end position="158"/>
    </location>
</feature>
<gene>
    <name evidence="4" type="ORF">Mal52_40370</name>
</gene>
<sequence length="298" mass="32052">MKTCPNCTAAVPELASFCASCGSEFHGADAVPLESAPPPPVLPPRPWLWVAGIGAFFVLLVGCFVSIQTILIYRQAAIPRPTVAAPSNFTLNERNFKQIGVALHNYHDVFSVMPAGGIFDEQGTEFHSWQTALLPFLGYGETYETVFFELPWNAQENQWPMGEGIRQYLNPAIPQTHTGSGYALSHVAGNSQVFPDNKGLAFKEIVDGTSNTLIAGEVVDGFAPWGYPRNVRDPADGLHGDSRTFGSLGKKGGVMFLKADGSTVFVNNDVDPSVLKALSTPAGGEETPEMPSMRNPPP</sequence>
<organism evidence="4 5">
    <name type="scientific">Symmachiella dynata</name>
    <dbReference type="NCBI Taxonomy" id="2527995"/>
    <lineage>
        <taxon>Bacteria</taxon>
        <taxon>Pseudomonadati</taxon>
        <taxon>Planctomycetota</taxon>
        <taxon>Planctomycetia</taxon>
        <taxon>Planctomycetales</taxon>
        <taxon>Planctomycetaceae</taxon>
        <taxon>Symmachiella</taxon>
    </lineage>
</organism>
<dbReference type="Proteomes" id="UP000319383">
    <property type="component" value="Chromosome"/>
</dbReference>
<feature type="transmembrane region" description="Helical" evidence="2">
    <location>
        <begin position="47"/>
        <end position="73"/>
    </location>
</feature>
<feature type="region of interest" description="Disordered" evidence="1">
    <location>
        <begin position="277"/>
        <end position="298"/>
    </location>
</feature>
<keyword evidence="2" id="KW-0812">Transmembrane</keyword>
<reference evidence="4 5" key="1">
    <citation type="submission" date="2019-02" db="EMBL/GenBank/DDBJ databases">
        <title>Deep-cultivation of Planctomycetes and their phenomic and genomic characterization uncovers novel biology.</title>
        <authorList>
            <person name="Wiegand S."/>
            <person name="Jogler M."/>
            <person name="Boedeker C."/>
            <person name="Pinto D."/>
            <person name="Vollmers J."/>
            <person name="Rivas-Marin E."/>
            <person name="Kohn T."/>
            <person name="Peeters S.H."/>
            <person name="Heuer A."/>
            <person name="Rast P."/>
            <person name="Oberbeckmann S."/>
            <person name="Bunk B."/>
            <person name="Jeske O."/>
            <person name="Meyerdierks A."/>
            <person name="Storesund J.E."/>
            <person name="Kallscheuer N."/>
            <person name="Luecker S."/>
            <person name="Lage O.M."/>
            <person name="Pohl T."/>
            <person name="Merkel B.J."/>
            <person name="Hornburger P."/>
            <person name="Mueller R.-W."/>
            <person name="Bruemmer F."/>
            <person name="Labrenz M."/>
            <person name="Spormann A.M."/>
            <person name="Op den Camp H."/>
            <person name="Overmann J."/>
            <person name="Amann R."/>
            <person name="Jetten M.S.M."/>
            <person name="Mascher T."/>
            <person name="Medema M.H."/>
            <person name="Devos D.P."/>
            <person name="Kaster A.-K."/>
            <person name="Ovreas L."/>
            <person name="Rohde M."/>
            <person name="Galperin M.Y."/>
            <person name="Jogler C."/>
        </authorList>
    </citation>
    <scope>NUCLEOTIDE SEQUENCE [LARGE SCALE GENOMIC DNA]</scope>
    <source>
        <strain evidence="4 5">Mal52</strain>
    </source>
</reference>
<dbReference type="AlphaFoldDB" id="A0A517ZSW4"/>
<name>A0A517ZSW4_9PLAN</name>
<keyword evidence="2" id="KW-0472">Membrane</keyword>
<dbReference type="InterPro" id="IPR011453">
    <property type="entry name" value="DUF1559"/>
</dbReference>
<evidence type="ECO:0000256" key="2">
    <source>
        <dbReference type="SAM" id="Phobius"/>
    </source>
</evidence>
<dbReference type="PANTHER" id="PTHR30093:SF2">
    <property type="entry name" value="TYPE II SECRETION SYSTEM PROTEIN H"/>
    <property type="match status" value="1"/>
</dbReference>
<keyword evidence="2" id="KW-1133">Transmembrane helix</keyword>
<protein>
    <recommendedName>
        <fullName evidence="3">DUF1559 domain-containing protein</fullName>
    </recommendedName>
</protein>
<dbReference type="KEGG" id="sdyn:Mal52_40370"/>
<evidence type="ECO:0000313" key="5">
    <source>
        <dbReference type="Proteomes" id="UP000319383"/>
    </source>
</evidence>
<dbReference type="RefSeq" id="WP_145378008.1">
    <property type="nucleotide sequence ID" value="NZ_CP036276.1"/>
</dbReference>
<accession>A0A517ZSW4</accession>
<dbReference type="PANTHER" id="PTHR30093">
    <property type="entry name" value="GENERAL SECRETION PATHWAY PROTEIN G"/>
    <property type="match status" value="1"/>
</dbReference>